<dbReference type="Gene3D" id="2.60.40.10">
    <property type="entry name" value="Immunoglobulins"/>
    <property type="match status" value="11"/>
</dbReference>
<feature type="domain" description="Fibronectin type-III" evidence="6">
    <location>
        <begin position="1131"/>
        <end position="1224"/>
    </location>
</feature>
<feature type="domain" description="Fibronectin type-III" evidence="6">
    <location>
        <begin position="568"/>
        <end position="669"/>
    </location>
</feature>
<keyword evidence="2" id="KW-0966">Cell projection</keyword>
<dbReference type="FunFam" id="2.60.40.10:FF:001099">
    <property type="entry name" value="Usherin"/>
    <property type="match status" value="1"/>
</dbReference>
<dbReference type="SUPFAM" id="SSF49899">
    <property type="entry name" value="Concanavalin A-like lectins/glucanases"/>
    <property type="match status" value="2"/>
</dbReference>
<accession>A0AAN8D3B2</accession>
<feature type="domain" description="Fibronectin type-III" evidence="6">
    <location>
        <begin position="481"/>
        <end position="567"/>
    </location>
</feature>
<organism evidence="7 8">
    <name type="scientific">Champsocephalus esox</name>
    <name type="common">pike icefish</name>
    <dbReference type="NCBI Taxonomy" id="159716"/>
    <lineage>
        <taxon>Eukaryota</taxon>
        <taxon>Metazoa</taxon>
        <taxon>Chordata</taxon>
        <taxon>Craniata</taxon>
        <taxon>Vertebrata</taxon>
        <taxon>Euteleostomi</taxon>
        <taxon>Actinopterygii</taxon>
        <taxon>Neopterygii</taxon>
        <taxon>Teleostei</taxon>
        <taxon>Neoteleostei</taxon>
        <taxon>Acanthomorphata</taxon>
        <taxon>Eupercaria</taxon>
        <taxon>Perciformes</taxon>
        <taxon>Notothenioidei</taxon>
        <taxon>Channichthyidae</taxon>
        <taxon>Champsocephalus</taxon>
    </lineage>
</organism>
<evidence type="ECO:0000256" key="2">
    <source>
        <dbReference type="ARBA" id="ARBA00023273"/>
    </source>
</evidence>
<dbReference type="FunFam" id="2.60.40.10:FF:001176">
    <property type="entry name" value="Usherin"/>
    <property type="match status" value="1"/>
</dbReference>
<comment type="subcellular location">
    <subcellularLocation>
        <location evidence="1">Cell projection</location>
    </subcellularLocation>
</comment>
<dbReference type="FunFam" id="2.60.120.200:FF:000126">
    <property type="entry name" value="usherin"/>
    <property type="match status" value="1"/>
</dbReference>
<feature type="domain" description="Fibronectin type-III" evidence="6">
    <location>
        <begin position="1343"/>
        <end position="1436"/>
    </location>
</feature>
<feature type="domain" description="Fibronectin type-III" evidence="6">
    <location>
        <begin position="1028"/>
        <end position="1130"/>
    </location>
</feature>
<feature type="domain" description="Laminin G" evidence="5">
    <location>
        <begin position="1"/>
        <end position="118"/>
    </location>
</feature>
<dbReference type="FunFam" id="2.60.40.10:FF:000819">
    <property type="entry name" value="Usherin"/>
    <property type="match status" value="1"/>
</dbReference>
<feature type="domain" description="Fibronectin type-III" evidence="6">
    <location>
        <begin position="375"/>
        <end position="480"/>
    </location>
</feature>
<feature type="domain" description="Fibronectin type-III" evidence="6">
    <location>
        <begin position="1438"/>
        <end position="1528"/>
    </location>
</feature>
<reference evidence="7 8" key="1">
    <citation type="journal article" date="2023" name="Mol. Biol. Evol.">
        <title>Genomics of Secondarily Temperate Adaptation in the Only Non-Antarctic Icefish.</title>
        <authorList>
            <person name="Rivera-Colon A.G."/>
            <person name="Rayamajhi N."/>
            <person name="Minhas B.F."/>
            <person name="Madrigal G."/>
            <person name="Bilyk K.T."/>
            <person name="Yoon V."/>
            <person name="Hune M."/>
            <person name="Gregory S."/>
            <person name="Cheng C.H.C."/>
            <person name="Catchen J.M."/>
        </authorList>
    </citation>
    <scope>NUCLEOTIDE SEQUENCE [LARGE SCALE GENOMIC DNA]</scope>
    <source>
        <strain evidence="7">JC2023a</strain>
    </source>
</reference>
<dbReference type="PANTHER" id="PTHR46957:SF7">
    <property type="entry name" value="USHERIN"/>
    <property type="match status" value="1"/>
</dbReference>
<dbReference type="PANTHER" id="PTHR46957">
    <property type="entry name" value="CYTOKINE RECEPTOR"/>
    <property type="match status" value="1"/>
</dbReference>
<dbReference type="InterPro" id="IPR050713">
    <property type="entry name" value="RTP_Phos/Ushers"/>
</dbReference>
<gene>
    <name evidence="7" type="ORF">CesoFtcFv8_000741</name>
</gene>
<feature type="domain" description="Fibronectin type-III" evidence="6">
    <location>
        <begin position="710"/>
        <end position="802"/>
    </location>
</feature>
<feature type="domain" description="Fibronectin type-III" evidence="6">
    <location>
        <begin position="1228"/>
        <end position="1342"/>
    </location>
</feature>
<dbReference type="Pfam" id="PF00041">
    <property type="entry name" value="fn3"/>
    <property type="match status" value="8"/>
</dbReference>
<dbReference type="SMART" id="SM00060">
    <property type="entry name" value="FN3"/>
    <property type="match status" value="12"/>
</dbReference>
<proteinExistence type="predicted"/>
<evidence type="ECO:0000259" key="6">
    <source>
        <dbReference type="PROSITE" id="PS50853"/>
    </source>
</evidence>
<keyword evidence="8" id="KW-1185">Reference proteome</keyword>
<evidence type="ECO:0000313" key="8">
    <source>
        <dbReference type="Proteomes" id="UP001335648"/>
    </source>
</evidence>
<evidence type="ECO:0000256" key="3">
    <source>
        <dbReference type="PROSITE-ProRule" id="PRU00122"/>
    </source>
</evidence>
<dbReference type="InterPro" id="IPR013783">
    <property type="entry name" value="Ig-like_fold"/>
</dbReference>
<sequence>MVMGGRRYNDGQWHSIVATRRGAVGTIVVNNQYRGSASASSGSTIIGENTGMFIGGLPEDFTLLREDSGDAWLVRQGFSGCLRDVSFKMTDGPSEDWKSLDWAKATNKESVYESWEGCPIQTVEGAHFLGHGYLEMDRDVFSGGQDFDISMDFRTDQLNALLLFTYNRQTEDYMLVELEAGILSLILASEGHVTELSMWVGLSYCDGDWKQFSLAKHGPLLSAAVNDWAEETRGVGGALRLRVDSPLYLGGVPGELIHPALDSRSHKHGLGGCIRGLTVRSDETNPPVSQSVNLSVASRRSVRVYLDGCPNSESGYNCRGNDSVLVYSGRKTQAIDQNLQPFTEYLYRIVALAAGGWAAGPWHRGRSRSKVPRSVPPPTSVHSLNGFTAKVSWAPPTGDIRGLIDRYELNAYNRDQPEVPPVRAVYLANGNYTGVLRGLTPSTRYIVTVSACRPVGCTESLHDDNDEEKDLRSSLTTPEEAPDAVSPPAADSSPSSLYITWEPPARPNGVITEYLLYHNNHMVYRGKERQQDITGLSVYSTHVLVLSACTSAGCTNSSQVTMLTSQLPPGPLHAPKLTLLDSRTILVEWSRPSQVNGALEFYSVFLSPDGSEPVLVYNSSELFEDHTLRDLTPGTAYTITLSACTGGGCIITSYGLWRDGRLILNSSSSQRFLVVEGLSPWSRHVLRLQACTARGCGKGPMVEIRTLQTAPEGPILLELTNQSSRSLRARWTAPPRPNGNLSYKLYYKSKDGDGVVDGSTVAGSWVSVTDLQPYTNYSFWIRGCNTQGCVESLPLNVTTTPAAPDGLSPPSLTHATSSSLNVSWSAPAHSNAPGPLRYSLQMRTSPQRPGVRLVENATDTFSYHVAGLSPFTQYVFRVVVSHTHGQTVGPWATLRTAEDIPGPVDPPAVSELHPRSVIVTWVPPSQPNGMITNYTLYLYPSFISSLDFKPSSVFSTSTTLSSPGLNQSLMPSTEAAHLNPIIVPGNTPRYTFLDLLPYQTYRLQVEACSSVGCSVSEMSQEFRTLPAPPEGVPAPHLYSDTPTSVILSWGAPESNNGPLERWLIERRVAGTKQVSTVGHLPPDPPPLSFLDSSSALSPWTSYQYRLVLHNQAGNTTGPWVNITTRPSRPAGLNPPRVKVLGPQSLQVTWSPPLIPNGEIHGYEIRLPEPRIFHDSGNASALNITIKDLIPYTNYSITLLSCSNGGGHVGGCTESLPMPATTLPTIPEGLEPLSVVAVSESFLAISWQPPSRPNGPNIRYKLLRRKTHQPLAIATVPTVTAVSPPPSEDLHRWLHVYSGTKLFYQDKGLSRFTRYRYQLEVHNDVGYSSGEIVEAVTMAGVPHHPPSLSAHAVNHTAVQVDWTQPSLQDLQGEVDSYFLTIASAQLSQNVTFPREIVSTVISDLWPSTTYVLSVQVSNGAHNTTKASVNVTTEDGEPEGMSTPEVVPVNSSAVRVLWFPPLQPNGAVTGYYIYLNDLLHGSVDNSSGSYLLGDLMPFTVYNVQVEVCTVYACVRSNVTQTTTVEDLPSDMATPHAHVISPRVVRLDWSGPGRPSGIMLGYDVLRRTLRSCAVRSTGVTVGEGSGGVKFRCSYLQCPASHVQSAAMENCSQLSLTTSAVEDTMFMLKTMRTAALTPRRAGSLWGWVTAAVGGFLTPQKAVSSAVVGASMTAMGYDAVEARL</sequence>
<comment type="caution">
    <text evidence="3">Lacks conserved residue(s) required for the propagation of feature annotation.</text>
</comment>
<dbReference type="InterPro" id="IPR001791">
    <property type="entry name" value="Laminin_G"/>
</dbReference>
<evidence type="ECO:0000313" key="7">
    <source>
        <dbReference type="EMBL" id="KAK5915117.1"/>
    </source>
</evidence>
<dbReference type="FunFam" id="2.60.40.10:FF:001004">
    <property type="entry name" value="Usherin"/>
    <property type="match status" value="1"/>
</dbReference>
<dbReference type="Gene3D" id="2.60.120.200">
    <property type="match status" value="2"/>
</dbReference>
<dbReference type="InterPro" id="IPR003961">
    <property type="entry name" value="FN3_dom"/>
</dbReference>
<dbReference type="EMBL" id="JAULUE010002046">
    <property type="protein sequence ID" value="KAK5915117.1"/>
    <property type="molecule type" value="Genomic_DNA"/>
</dbReference>
<dbReference type="GO" id="GO:0042995">
    <property type="term" value="C:cell projection"/>
    <property type="evidence" value="ECO:0007669"/>
    <property type="project" value="UniProtKB-SubCell"/>
</dbReference>
<dbReference type="CDD" id="cd00110">
    <property type="entry name" value="LamG"/>
    <property type="match status" value="2"/>
</dbReference>
<feature type="domain" description="Laminin G" evidence="5">
    <location>
        <begin position="123"/>
        <end position="309"/>
    </location>
</feature>
<feature type="region of interest" description="Disordered" evidence="4">
    <location>
        <begin position="457"/>
        <end position="497"/>
    </location>
</feature>
<evidence type="ECO:0000256" key="4">
    <source>
        <dbReference type="SAM" id="MobiDB-lite"/>
    </source>
</evidence>
<dbReference type="SUPFAM" id="SSF49265">
    <property type="entry name" value="Fibronectin type III"/>
    <property type="match status" value="7"/>
</dbReference>
<dbReference type="SMART" id="SM00282">
    <property type="entry name" value="LamG"/>
    <property type="match status" value="1"/>
</dbReference>
<comment type="caution">
    <text evidence="7">The sequence shown here is derived from an EMBL/GenBank/DDBJ whole genome shotgun (WGS) entry which is preliminary data.</text>
</comment>
<dbReference type="CDD" id="cd00063">
    <property type="entry name" value="FN3"/>
    <property type="match status" value="11"/>
</dbReference>
<protein>
    <recommendedName>
        <fullName evidence="9">Usherin</fullName>
    </recommendedName>
</protein>
<dbReference type="PROSITE" id="PS50853">
    <property type="entry name" value="FN3"/>
    <property type="match status" value="11"/>
</dbReference>
<dbReference type="InterPro" id="IPR013320">
    <property type="entry name" value="ConA-like_dom_sf"/>
</dbReference>
<name>A0AAN8D3B2_9TELE</name>
<feature type="domain" description="Fibronectin type-III" evidence="6">
    <location>
        <begin position="905"/>
        <end position="1027"/>
    </location>
</feature>
<dbReference type="Proteomes" id="UP001335648">
    <property type="component" value="Unassembled WGS sequence"/>
</dbReference>
<dbReference type="Pfam" id="PF02210">
    <property type="entry name" value="Laminin_G_2"/>
    <property type="match status" value="2"/>
</dbReference>
<evidence type="ECO:0000256" key="1">
    <source>
        <dbReference type="ARBA" id="ARBA00004316"/>
    </source>
</evidence>
<feature type="domain" description="Fibronectin type-III" evidence="6">
    <location>
        <begin position="806"/>
        <end position="903"/>
    </location>
</feature>
<evidence type="ECO:0008006" key="9">
    <source>
        <dbReference type="Google" id="ProtNLM"/>
    </source>
</evidence>
<feature type="compositionally biased region" description="Low complexity" evidence="4">
    <location>
        <begin position="483"/>
        <end position="496"/>
    </location>
</feature>
<dbReference type="InterPro" id="IPR036116">
    <property type="entry name" value="FN3_sf"/>
</dbReference>
<dbReference type="PROSITE" id="PS50025">
    <property type="entry name" value="LAM_G_DOMAIN"/>
    <property type="match status" value="2"/>
</dbReference>
<evidence type="ECO:0000259" key="5">
    <source>
        <dbReference type="PROSITE" id="PS50025"/>
    </source>
</evidence>